<evidence type="ECO:0000256" key="20">
    <source>
        <dbReference type="ARBA" id="ARBA00060447"/>
    </source>
</evidence>
<dbReference type="GO" id="GO:0007155">
    <property type="term" value="P:cell adhesion"/>
    <property type="evidence" value="ECO:0007669"/>
    <property type="project" value="UniProtKB-KW"/>
</dbReference>
<keyword evidence="27" id="KW-1185">Reference proteome</keyword>
<protein>
    <recommendedName>
        <fullName evidence="21">Proline-serine-threonine phosphatase-interacting protein 1</fullName>
    </recommendedName>
</protein>
<keyword evidence="13" id="KW-0130">Cell adhesion</keyword>
<evidence type="ECO:0000313" key="27">
    <source>
        <dbReference type="Proteomes" id="UP000694392"/>
    </source>
</evidence>
<keyword evidence="11" id="KW-0399">Innate immunity</keyword>
<keyword evidence="8" id="KW-0963">Cytoplasm</keyword>
<dbReference type="Gene3D" id="1.20.1270.60">
    <property type="entry name" value="Arfaptin homology (AH) domain/BAR domain"/>
    <property type="match status" value="1"/>
</dbReference>
<dbReference type="PRINTS" id="PR00452">
    <property type="entry name" value="SH3DOMAIN"/>
</dbReference>
<evidence type="ECO:0000256" key="14">
    <source>
        <dbReference type="ARBA" id="ARBA00023054"/>
    </source>
</evidence>
<keyword evidence="14 23" id="KW-0175">Coiled coil</keyword>
<dbReference type="GO" id="GO:0030027">
    <property type="term" value="C:lamellipodium"/>
    <property type="evidence" value="ECO:0007669"/>
    <property type="project" value="UniProtKB-SubCell"/>
</dbReference>
<keyword evidence="15" id="KW-0472">Membrane</keyword>
<dbReference type="InterPro" id="IPR031160">
    <property type="entry name" value="F_BAR_dom"/>
</dbReference>
<dbReference type="GO" id="GO:0005884">
    <property type="term" value="C:actin filament"/>
    <property type="evidence" value="ECO:0007669"/>
    <property type="project" value="TreeGrafter"/>
</dbReference>
<dbReference type="GO" id="GO:0001931">
    <property type="term" value="C:uropod"/>
    <property type="evidence" value="ECO:0007669"/>
    <property type="project" value="UniProtKB-SubCell"/>
</dbReference>
<evidence type="ECO:0000256" key="7">
    <source>
        <dbReference type="ARBA" id="ARBA00022475"/>
    </source>
</evidence>
<evidence type="ECO:0000313" key="26">
    <source>
        <dbReference type="Ensembl" id="ENSSPUP00000020902.1"/>
    </source>
</evidence>
<sequence>MTQLQFKDHFWCKEFTVHTGYEALLQRLLDGRKMCKDVEDLIKQRAQAEERYGKELVQIARKAGGQTEIKWWGSPSKPGTGKRAAAKMRGHKTRSSSHHKSTLKASFEILKQQIENVGNAHIQLAVMLKDELKGIEDFKERQKEQRKKYEIAMERMQKNKLSLYKKTMESKKTYEQKCKDADEAEQVFERISASGNQKQTEKSQNKVKQCKEVASEAERVYKQNIELLDGTRITWEHEHISTCEAFQLQECDRITILRNSLWIHCNQLSMQCVKDDELYEEVRQSFENCNVELDMNSFIQSKKTGTEPPAPIGYENYYGREPAQSCNSPTQTCGMMKRFSELLHGNNRATSEPIIPAAPPAVEKSEGVYAAIIVNEGAGNLALQDYRVLYDYTAQNTDELDISAGDIVNVVAEGEDGWWMTERNGQRGLVPGSYLEKL</sequence>
<evidence type="ECO:0000256" key="9">
    <source>
        <dbReference type="ARBA" id="ARBA00022553"/>
    </source>
</evidence>
<evidence type="ECO:0000256" key="12">
    <source>
        <dbReference type="ARBA" id="ARBA00022859"/>
    </source>
</evidence>
<dbReference type="InterPro" id="IPR030777">
    <property type="entry name" value="PSTPIP1_SH3"/>
</dbReference>
<dbReference type="Proteomes" id="UP000694392">
    <property type="component" value="Unplaced"/>
</dbReference>
<dbReference type="InterPro" id="IPR001060">
    <property type="entry name" value="FCH_dom"/>
</dbReference>
<dbReference type="SMART" id="SM00326">
    <property type="entry name" value="SH3"/>
    <property type="match status" value="1"/>
</dbReference>
<dbReference type="SUPFAM" id="SSF103657">
    <property type="entry name" value="BAR/IMD domain-like"/>
    <property type="match status" value="1"/>
</dbReference>
<evidence type="ECO:0000256" key="15">
    <source>
        <dbReference type="ARBA" id="ARBA00023136"/>
    </source>
</evidence>
<keyword evidence="10" id="KW-0254">Endocytosis</keyword>
<dbReference type="SMART" id="SM00055">
    <property type="entry name" value="FCH"/>
    <property type="match status" value="1"/>
</dbReference>
<gene>
    <name evidence="26" type="primary">PSTPIP1</name>
</gene>
<feature type="domain" description="F-BAR" evidence="25">
    <location>
        <begin position="4"/>
        <end position="294"/>
    </location>
</feature>
<evidence type="ECO:0000256" key="8">
    <source>
        <dbReference type="ARBA" id="ARBA00022490"/>
    </source>
</evidence>
<evidence type="ECO:0000259" key="25">
    <source>
        <dbReference type="PROSITE" id="PS51741"/>
    </source>
</evidence>
<evidence type="ECO:0000256" key="18">
    <source>
        <dbReference type="ARBA" id="ARBA00023273"/>
    </source>
</evidence>
<evidence type="ECO:0000256" key="5">
    <source>
        <dbReference type="ARBA" id="ARBA00004626"/>
    </source>
</evidence>
<accession>A0A8D0HAP5</accession>
<dbReference type="Ensembl" id="ENSSPUT00000022274.1">
    <property type="protein sequence ID" value="ENSSPUP00000020902.1"/>
    <property type="gene ID" value="ENSSPUG00000016055.1"/>
</dbReference>
<evidence type="ECO:0000256" key="11">
    <source>
        <dbReference type="ARBA" id="ARBA00022588"/>
    </source>
</evidence>
<reference evidence="26" key="1">
    <citation type="submission" date="2025-05" db="UniProtKB">
        <authorList>
            <consortium name="Ensembl"/>
        </authorList>
    </citation>
    <scope>IDENTIFICATION</scope>
</reference>
<proteinExistence type="predicted"/>
<keyword evidence="12" id="KW-0391">Immunity</keyword>
<evidence type="ECO:0000256" key="19">
    <source>
        <dbReference type="ARBA" id="ARBA00057396"/>
    </source>
</evidence>
<dbReference type="InterPro" id="IPR001452">
    <property type="entry name" value="SH3_domain"/>
</dbReference>
<feature type="domain" description="SH3" evidence="24">
    <location>
        <begin position="381"/>
        <end position="438"/>
    </location>
</feature>
<evidence type="ECO:0000256" key="13">
    <source>
        <dbReference type="ARBA" id="ARBA00022889"/>
    </source>
</evidence>
<name>A0A8D0HAP5_SPHPU</name>
<dbReference type="PROSITE" id="PS51741">
    <property type="entry name" value="F_BAR"/>
    <property type="match status" value="1"/>
</dbReference>
<dbReference type="Ensembl" id="ENSSPUT00000022260.1">
    <property type="protein sequence ID" value="ENSSPUP00000020890.1"/>
    <property type="gene ID" value="ENSSPUG00000016055.1"/>
</dbReference>
<dbReference type="InterPro" id="IPR036028">
    <property type="entry name" value="SH3-like_dom_sf"/>
</dbReference>
<dbReference type="SUPFAM" id="SSF50044">
    <property type="entry name" value="SH3-domain"/>
    <property type="match status" value="1"/>
</dbReference>
<evidence type="ECO:0000256" key="2">
    <source>
        <dbReference type="ARBA" id="ARBA00004245"/>
    </source>
</evidence>
<dbReference type="GO" id="GO:0030041">
    <property type="term" value="P:actin filament polymerization"/>
    <property type="evidence" value="ECO:0007669"/>
    <property type="project" value="TreeGrafter"/>
</dbReference>
<dbReference type="GO" id="GO:0051015">
    <property type="term" value="F:actin filament binding"/>
    <property type="evidence" value="ECO:0007669"/>
    <property type="project" value="TreeGrafter"/>
</dbReference>
<evidence type="ECO:0000256" key="21">
    <source>
        <dbReference type="ARBA" id="ARBA00071018"/>
    </source>
</evidence>
<dbReference type="AlphaFoldDB" id="A0A8D0HAP5"/>
<dbReference type="GO" id="GO:0042802">
    <property type="term" value="F:identical protein binding"/>
    <property type="evidence" value="ECO:0007669"/>
    <property type="project" value="Ensembl"/>
</dbReference>
<organism evidence="26 27">
    <name type="scientific">Sphenodon punctatus</name>
    <name type="common">Tuatara</name>
    <name type="synonym">Hatteria punctata</name>
    <dbReference type="NCBI Taxonomy" id="8508"/>
    <lineage>
        <taxon>Eukaryota</taxon>
        <taxon>Metazoa</taxon>
        <taxon>Chordata</taxon>
        <taxon>Craniata</taxon>
        <taxon>Vertebrata</taxon>
        <taxon>Euteleostomi</taxon>
        <taxon>Lepidosauria</taxon>
        <taxon>Sphenodontia</taxon>
        <taxon>Sphenodontidae</taxon>
        <taxon>Sphenodon</taxon>
    </lineage>
</organism>
<dbReference type="GO" id="GO:0048471">
    <property type="term" value="C:perinuclear region of cytoplasm"/>
    <property type="evidence" value="ECO:0007669"/>
    <property type="project" value="UniProtKB-SubCell"/>
</dbReference>
<evidence type="ECO:0000256" key="1">
    <source>
        <dbReference type="ARBA" id="ARBA00004202"/>
    </source>
</evidence>
<dbReference type="Gene3D" id="2.30.30.40">
    <property type="entry name" value="SH3 Domains"/>
    <property type="match status" value="1"/>
</dbReference>
<dbReference type="GO" id="GO:0006897">
    <property type="term" value="P:endocytosis"/>
    <property type="evidence" value="ECO:0007669"/>
    <property type="project" value="UniProtKB-KW"/>
</dbReference>
<evidence type="ECO:0000256" key="4">
    <source>
        <dbReference type="ARBA" id="ARBA00004556"/>
    </source>
</evidence>
<evidence type="ECO:0000256" key="6">
    <source>
        <dbReference type="ARBA" id="ARBA00022443"/>
    </source>
</evidence>
<dbReference type="GO" id="GO:0005829">
    <property type="term" value="C:cytosol"/>
    <property type="evidence" value="ECO:0007669"/>
    <property type="project" value="Ensembl"/>
</dbReference>
<dbReference type="PANTHER" id="PTHR23065:SF51">
    <property type="entry name" value="PROLINE-SERINE-THREONINE PHOSPHATASE-INTERACTING PROTEIN 1"/>
    <property type="match status" value="1"/>
</dbReference>
<comment type="subcellular location">
    <subcellularLocation>
        <location evidence="1">Cell membrane</location>
        <topology evidence="1">Peripheral membrane protein</topology>
    </subcellularLocation>
    <subcellularLocation>
        <location evidence="3">Cell projection</location>
        <location evidence="3">Lamellipodium</location>
    </subcellularLocation>
    <subcellularLocation>
        <location evidence="20">Cell projection</location>
        <location evidence="20">Uropodium</location>
    </subcellularLocation>
    <subcellularLocation>
        <location evidence="5">Cleavage furrow</location>
    </subcellularLocation>
    <subcellularLocation>
        <location evidence="2">Cytoplasm</location>
        <location evidence="2">Cytoskeleton</location>
    </subcellularLocation>
    <subcellularLocation>
        <location evidence="4">Cytoplasm</location>
        <location evidence="4">Perinuclear region</location>
    </subcellularLocation>
</comment>
<dbReference type="PRINTS" id="PR00499">
    <property type="entry name" value="P67PHOX"/>
</dbReference>
<evidence type="ECO:0000256" key="22">
    <source>
        <dbReference type="PROSITE-ProRule" id="PRU00192"/>
    </source>
</evidence>
<dbReference type="GeneTree" id="ENSGT00940000156932"/>
<dbReference type="FunFam" id="1.20.1270.60:FF:000037">
    <property type="entry name" value="Proline-serine-threonine phosphatase interacting protein 1"/>
    <property type="match status" value="1"/>
</dbReference>
<keyword evidence="16" id="KW-0395">Inflammatory response</keyword>
<keyword evidence="18" id="KW-0966">Cell projection</keyword>
<evidence type="ECO:0000256" key="10">
    <source>
        <dbReference type="ARBA" id="ARBA00022583"/>
    </source>
</evidence>
<dbReference type="GO" id="GO:0006954">
    <property type="term" value="P:inflammatory response"/>
    <property type="evidence" value="ECO:0007669"/>
    <property type="project" value="UniProtKB-KW"/>
</dbReference>
<dbReference type="PANTHER" id="PTHR23065">
    <property type="entry name" value="PROLINE-SERINE-THREONINE PHOSPHATASE INTERACTING PROTEIN 1"/>
    <property type="match status" value="1"/>
</dbReference>
<evidence type="ECO:0000256" key="23">
    <source>
        <dbReference type="PROSITE-ProRule" id="PRU01077"/>
    </source>
</evidence>
<dbReference type="Pfam" id="PF00018">
    <property type="entry name" value="SH3_1"/>
    <property type="match status" value="1"/>
</dbReference>
<dbReference type="GO" id="GO:0045087">
    <property type="term" value="P:innate immune response"/>
    <property type="evidence" value="ECO:0007669"/>
    <property type="project" value="UniProtKB-KW"/>
</dbReference>
<keyword evidence="6 22" id="KW-0728">SH3 domain</keyword>
<evidence type="ECO:0000259" key="24">
    <source>
        <dbReference type="PROSITE" id="PS50002"/>
    </source>
</evidence>
<evidence type="ECO:0000256" key="3">
    <source>
        <dbReference type="ARBA" id="ARBA00004510"/>
    </source>
</evidence>
<keyword evidence="9" id="KW-0597">Phosphoprotein</keyword>
<dbReference type="CDD" id="cd11824">
    <property type="entry name" value="SH3_PSTPIP1"/>
    <property type="match status" value="1"/>
</dbReference>
<dbReference type="InterPro" id="IPR027267">
    <property type="entry name" value="AH/BAR_dom_sf"/>
</dbReference>
<evidence type="ECO:0000256" key="17">
    <source>
        <dbReference type="ARBA" id="ARBA00023212"/>
    </source>
</evidence>
<dbReference type="Pfam" id="PF00611">
    <property type="entry name" value="FCH"/>
    <property type="match status" value="1"/>
</dbReference>
<dbReference type="PROSITE" id="PS50002">
    <property type="entry name" value="SH3"/>
    <property type="match status" value="1"/>
</dbReference>
<dbReference type="FunFam" id="2.30.30.40:FF:000150">
    <property type="entry name" value="Proline-serine-threonine phosphatase interacting protein 1"/>
    <property type="match status" value="1"/>
</dbReference>
<evidence type="ECO:0000256" key="16">
    <source>
        <dbReference type="ARBA" id="ARBA00023198"/>
    </source>
</evidence>
<keyword evidence="7" id="KW-1003">Cell membrane</keyword>
<comment type="function">
    <text evidence="19">Involved in regulation of the actin cytoskeleton. May regulate WAS actin-bundling activity. Bridges the interaction between ABL1 and PTPN18 leading to ABL1 dephosphorylation. May play a role as a scaffold protein between PTPN12 and WAS and allow PTPN12 to dephosphorylate WAS. Has the potential to physically couple CD2 and CD2AP to WAS. Acts downstream of CD2 and CD2AP to recruit WAS to the T-cell:APC contact site so as to promote the actin polymerization required for synapse induction during T-cell activation. Down-regulates CD2-stimulated adhesion through the coupling of PTPN12 to CD2. Also has a role in innate immunity and the inflammatory response. Recruited to inflammasomes by MEFV. Induces formation of pyroptosomes, large supramolecular structures composed of oligomerized PYCARD dimers which form prior to inflammatory apoptosis. Binding to MEFV allows MEFV to bind to PYCARD and facilitates pyroptosome formation. Regulates endocytosis and cell migration in neutrophils.</text>
</comment>
<keyword evidence="17" id="KW-0206">Cytoskeleton</keyword>
<dbReference type="GO" id="GO:0032154">
    <property type="term" value="C:cleavage furrow"/>
    <property type="evidence" value="ECO:0007669"/>
    <property type="project" value="UniProtKB-SubCell"/>
</dbReference>